<organism evidence="1 2">
    <name type="scientific">Dreissena polymorpha</name>
    <name type="common">Zebra mussel</name>
    <name type="synonym">Mytilus polymorpha</name>
    <dbReference type="NCBI Taxonomy" id="45954"/>
    <lineage>
        <taxon>Eukaryota</taxon>
        <taxon>Metazoa</taxon>
        <taxon>Spiralia</taxon>
        <taxon>Lophotrochozoa</taxon>
        <taxon>Mollusca</taxon>
        <taxon>Bivalvia</taxon>
        <taxon>Autobranchia</taxon>
        <taxon>Heteroconchia</taxon>
        <taxon>Euheterodonta</taxon>
        <taxon>Imparidentia</taxon>
        <taxon>Neoheterodontei</taxon>
        <taxon>Myida</taxon>
        <taxon>Dreissenoidea</taxon>
        <taxon>Dreissenidae</taxon>
        <taxon>Dreissena</taxon>
    </lineage>
</organism>
<sequence>MTKESIVMDYFGNLESCLTKQNLLDKPHLVFNVDEKGITCEHKPQSIIARADHYPPAVTSGKGKTVTLIDCGSASKLYHNILLSLENGSSQSCRSVVHLVRLLS</sequence>
<accession>A0A9D4ET06</accession>
<dbReference type="AlphaFoldDB" id="A0A9D4ET06"/>
<dbReference type="Proteomes" id="UP000828390">
    <property type="component" value="Unassembled WGS sequence"/>
</dbReference>
<reference evidence="1" key="1">
    <citation type="journal article" date="2019" name="bioRxiv">
        <title>The Genome of the Zebra Mussel, Dreissena polymorpha: A Resource for Invasive Species Research.</title>
        <authorList>
            <person name="McCartney M.A."/>
            <person name="Auch B."/>
            <person name="Kono T."/>
            <person name="Mallez S."/>
            <person name="Zhang Y."/>
            <person name="Obille A."/>
            <person name="Becker A."/>
            <person name="Abrahante J.E."/>
            <person name="Garbe J."/>
            <person name="Badalamenti J.P."/>
            <person name="Herman A."/>
            <person name="Mangelson H."/>
            <person name="Liachko I."/>
            <person name="Sullivan S."/>
            <person name="Sone E.D."/>
            <person name="Koren S."/>
            <person name="Silverstein K.A.T."/>
            <person name="Beckman K.B."/>
            <person name="Gohl D.M."/>
        </authorList>
    </citation>
    <scope>NUCLEOTIDE SEQUENCE</scope>
    <source>
        <strain evidence="1">Duluth1</strain>
        <tissue evidence="1">Whole animal</tissue>
    </source>
</reference>
<protein>
    <submittedName>
        <fullName evidence="1">Uncharacterized protein</fullName>
    </submittedName>
</protein>
<dbReference type="EMBL" id="JAIWYP010000008">
    <property type="protein sequence ID" value="KAH3785108.1"/>
    <property type="molecule type" value="Genomic_DNA"/>
</dbReference>
<comment type="caution">
    <text evidence="1">The sequence shown here is derived from an EMBL/GenBank/DDBJ whole genome shotgun (WGS) entry which is preliminary data.</text>
</comment>
<gene>
    <name evidence="1" type="ORF">DPMN_163192</name>
</gene>
<name>A0A9D4ET06_DREPO</name>
<keyword evidence="2" id="KW-1185">Reference proteome</keyword>
<evidence type="ECO:0000313" key="2">
    <source>
        <dbReference type="Proteomes" id="UP000828390"/>
    </source>
</evidence>
<evidence type="ECO:0000313" key="1">
    <source>
        <dbReference type="EMBL" id="KAH3785108.1"/>
    </source>
</evidence>
<proteinExistence type="predicted"/>
<reference evidence="1" key="2">
    <citation type="submission" date="2020-11" db="EMBL/GenBank/DDBJ databases">
        <authorList>
            <person name="McCartney M.A."/>
            <person name="Auch B."/>
            <person name="Kono T."/>
            <person name="Mallez S."/>
            <person name="Becker A."/>
            <person name="Gohl D.M."/>
            <person name="Silverstein K.A.T."/>
            <person name="Koren S."/>
            <person name="Bechman K.B."/>
            <person name="Herman A."/>
            <person name="Abrahante J.E."/>
            <person name="Garbe J."/>
        </authorList>
    </citation>
    <scope>NUCLEOTIDE SEQUENCE</scope>
    <source>
        <strain evidence="1">Duluth1</strain>
        <tissue evidence="1">Whole animal</tissue>
    </source>
</reference>